<name>A0A9E7AF81_9ACTO</name>
<evidence type="ECO:0000256" key="2">
    <source>
        <dbReference type="PIRSR" id="PIRSR005902-1"/>
    </source>
</evidence>
<feature type="binding site" evidence="2">
    <location>
        <position position="147"/>
    </location>
    <ligand>
        <name>a divalent metal cation</name>
        <dbReference type="ChEBI" id="CHEBI:60240"/>
        <label>1</label>
    </ligand>
</feature>
<dbReference type="Gene3D" id="3.20.20.140">
    <property type="entry name" value="Metal-dependent hydrolases"/>
    <property type="match status" value="1"/>
</dbReference>
<keyword evidence="2" id="KW-0479">Metal-binding</keyword>
<dbReference type="InterPro" id="IPR032466">
    <property type="entry name" value="Metal_Hydrolase"/>
</dbReference>
<dbReference type="EMBL" id="CP097095">
    <property type="protein sequence ID" value="UQF79565.1"/>
    <property type="molecule type" value="Genomic_DNA"/>
</dbReference>
<protein>
    <submittedName>
        <fullName evidence="3">TatD family hydrolase</fullName>
    </submittedName>
</protein>
<evidence type="ECO:0000313" key="4">
    <source>
        <dbReference type="Proteomes" id="UP000830236"/>
    </source>
</evidence>
<dbReference type="PIRSF" id="PIRSF005902">
    <property type="entry name" value="DNase_TatD"/>
    <property type="match status" value="1"/>
</dbReference>
<feature type="binding site" evidence="2">
    <location>
        <position position="184"/>
    </location>
    <ligand>
        <name>a divalent metal cation</name>
        <dbReference type="ChEBI" id="CHEBI:60240"/>
        <label>2</label>
    </ligand>
</feature>
<feature type="binding site" evidence="2">
    <location>
        <position position="26"/>
    </location>
    <ligand>
        <name>a divalent metal cation</name>
        <dbReference type="ChEBI" id="CHEBI:60240"/>
        <label>1</label>
    </ligand>
</feature>
<gene>
    <name evidence="3" type="ORF">M3I41_08300</name>
</gene>
<dbReference type="GO" id="GO:0005829">
    <property type="term" value="C:cytosol"/>
    <property type="evidence" value="ECO:0007669"/>
    <property type="project" value="TreeGrafter"/>
</dbReference>
<dbReference type="Pfam" id="PF01026">
    <property type="entry name" value="TatD_DNase"/>
    <property type="match status" value="1"/>
</dbReference>
<dbReference type="InterPro" id="IPR001130">
    <property type="entry name" value="TatD-like"/>
</dbReference>
<dbReference type="SUPFAM" id="SSF51556">
    <property type="entry name" value="Metallo-dependent hydrolases"/>
    <property type="match status" value="1"/>
</dbReference>
<feature type="binding site" evidence="2">
    <location>
        <position position="28"/>
    </location>
    <ligand>
        <name>a divalent metal cation</name>
        <dbReference type="ChEBI" id="CHEBI:60240"/>
        <label>1</label>
    </ligand>
</feature>
<evidence type="ECO:0000313" key="3">
    <source>
        <dbReference type="EMBL" id="UQF79565.1"/>
    </source>
</evidence>
<dbReference type="PROSITE" id="PS01091">
    <property type="entry name" value="TATD_3"/>
    <property type="match status" value="1"/>
</dbReference>
<evidence type="ECO:0000256" key="1">
    <source>
        <dbReference type="ARBA" id="ARBA00022801"/>
    </source>
</evidence>
<dbReference type="KEGG" id="agh:M3I41_08300"/>
<feature type="binding site" evidence="2">
    <location>
        <position position="208"/>
    </location>
    <ligand>
        <name>a divalent metal cation</name>
        <dbReference type="ChEBI" id="CHEBI:60240"/>
        <label>2</label>
    </ligand>
</feature>
<dbReference type="GO" id="GO:0046872">
    <property type="term" value="F:metal ion binding"/>
    <property type="evidence" value="ECO:0007669"/>
    <property type="project" value="UniProtKB-KW"/>
</dbReference>
<dbReference type="InterPro" id="IPR018228">
    <property type="entry name" value="DNase_TatD-rel_CS"/>
</dbReference>
<dbReference type="Proteomes" id="UP000830236">
    <property type="component" value="Chromosome"/>
</dbReference>
<dbReference type="CDD" id="cd01310">
    <property type="entry name" value="TatD_DNAse"/>
    <property type="match status" value="1"/>
</dbReference>
<sequence length="309" mass="33346">MSKRKPSDWPALENIARLPQAVMDNHTHLPISPTEGPGAAAASGPLSAAQLVERAQAVGVDRMITSACELPAFAPSLELARQLPGVKVALAIHPNEAVLHAGVSEVGPDGLQPRFEAHHGAYDLDAALAQVERACRENPETVVAVGETGMDLFRTGPRGAVAQRESFRAHIALAKELGLPLQIHDRQAHRECIEVLLADGAPERTVFHCFSGDEAMVQVCAEHGWYASVSGPVTYKSNRELRAAIAAMPQQLLLIETDAPYLPPTPYRGMPNGSYLLPVTLTALAQLRQLSLEQMCQLVNRNSHEVYGF</sequence>
<dbReference type="PANTHER" id="PTHR46124">
    <property type="entry name" value="D-AMINOACYL-TRNA DEACYLASE"/>
    <property type="match status" value="1"/>
</dbReference>
<dbReference type="PANTHER" id="PTHR46124:SF2">
    <property type="entry name" value="D-AMINOACYL-TRNA DEACYLASE"/>
    <property type="match status" value="1"/>
</dbReference>
<proteinExistence type="predicted"/>
<reference evidence="3" key="1">
    <citation type="submission" date="2022-05" db="EMBL/GenBank/DDBJ databases">
        <title>Using nanopore sequencing to obtain complete genomes from saliva samples.</title>
        <authorList>
            <person name="Baker J.L."/>
        </authorList>
    </citation>
    <scope>NUCLEOTIDE SEQUENCE</scope>
    <source>
        <strain evidence="3">JCVI-JB-Ag32</strain>
    </source>
</reference>
<accession>A0A9E7AF81</accession>
<dbReference type="AlphaFoldDB" id="A0A9E7AF81"/>
<feature type="binding site" evidence="2">
    <location>
        <position position="258"/>
    </location>
    <ligand>
        <name>a divalent metal cation</name>
        <dbReference type="ChEBI" id="CHEBI:60240"/>
        <label>1</label>
    </ligand>
</feature>
<organism evidence="3 4">
    <name type="scientific">Actinomyces graevenitzii</name>
    <dbReference type="NCBI Taxonomy" id="55565"/>
    <lineage>
        <taxon>Bacteria</taxon>
        <taxon>Bacillati</taxon>
        <taxon>Actinomycetota</taxon>
        <taxon>Actinomycetes</taxon>
        <taxon>Actinomycetales</taxon>
        <taxon>Actinomycetaceae</taxon>
        <taxon>Actinomyces</taxon>
    </lineage>
</organism>
<keyword evidence="1 3" id="KW-0378">Hydrolase</keyword>
<dbReference type="GO" id="GO:0016788">
    <property type="term" value="F:hydrolase activity, acting on ester bonds"/>
    <property type="evidence" value="ECO:0007669"/>
    <property type="project" value="InterPro"/>
</dbReference>